<dbReference type="Pfam" id="PF16778">
    <property type="entry name" value="Phage_tail_APC"/>
    <property type="match status" value="1"/>
</dbReference>
<accession>A0A6J5LUH1</accession>
<dbReference type="Gene3D" id="6.10.140.1310">
    <property type="match status" value="1"/>
</dbReference>
<organism evidence="2">
    <name type="scientific">uncultured Caudovirales phage</name>
    <dbReference type="NCBI Taxonomy" id="2100421"/>
    <lineage>
        <taxon>Viruses</taxon>
        <taxon>Duplodnaviria</taxon>
        <taxon>Heunggongvirae</taxon>
        <taxon>Uroviricota</taxon>
        <taxon>Caudoviricetes</taxon>
        <taxon>Peduoviridae</taxon>
        <taxon>Maltschvirus</taxon>
        <taxon>Maltschvirus maltsch</taxon>
    </lineage>
</organism>
<dbReference type="EMBL" id="LR796324">
    <property type="protein sequence ID" value="CAB4136743.1"/>
    <property type="molecule type" value="Genomic_DNA"/>
</dbReference>
<evidence type="ECO:0000259" key="1">
    <source>
        <dbReference type="Pfam" id="PF16778"/>
    </source>
</evidence>
<dbReference type="EMBL" id="LR796565">
    <property type="protein sequence ID" value="CAB4151933.1"/>
    <property type="molecule type" value="Genomic_DNA"/>
</dbReference>
<proteinExistence type="predicted"/>
<sequence length="108" mass="11530">MPALNSEAEDARIRSGPHKVVNGDAVALTPDEIAEHNARTAAAVAARPAQALAELRAERNALLAASDWTQAPDAPTANAAAWKVYRQALRDLPQRTTYPNAPQWPTAP</sequence>
<feature type="domain" description="Phage tail assembly chaperone-like" evidence="1">
    <location>
        <begin position="53"/>
        <end position="108"/>
    </location>
</feature>
<evidence type="ECO:0000313" key="4">
    <source>
        <dbReference type="EMBL" id="CAB4166767.1"/>
    </source>
</evidence>
<protein>
    <submittedName>
        <fullName evidence="2">Phage tail assembly chaperone protein</fullName>
    </submittedName>
</protein>
<dbReference type="InterPro" id="IPR031893">
    <property type="entry name" value="Phage_tail_APC"/>
</dbReference>
<evidence type="ECO:0000313" key="2">
    <source>
        <dbReference type="EMBL" id="CAB4136743.1"/>
    </source>
</evidence>
<dbReference type="EMBL" id="LR796793">
    <property type="protein sequence ID" value="CAB4166767.1"/>
    <property type="molecule type" value="Genomic_DNA"/>
</dbReference>
<name>A0A6J5LUH1_9CAUD</name>
<gene>
    <name evidence="2" type="ORF">UFOVP305_5</name>
    <name evidence="3" type="ORF">UFOVP593_40</name>
    <name evidence="4" type="ORF">UFOVP842_50</name>
</gene>
<evidence type="ECO:0000313" key="3">
    <source>
        <dbReference type="EMBL" id="CAB4151933.1"/>
    </source>
</evidence>
<reference evidence="2" key="1">
    <citation type="submission" date="2020-04" db="EMBL/GenBank/DDBJ databases">
        <authorList>
            <person name="Chiriac C."/>
            <person name="Salcher M."/>
            <person name="Ghai R."/>
            <person name="Kavagutti S V."/>
        </authorList>
    </citation>
    <scope>NUCLEOTIDE SEQUENCE</scope>
</reference>